<evidence type="ECO:0000259" key="3">
    <source>
        <dbReference type="SMART" id="SM00385"/>
    </source>
</evidence>
<dbReference type="Pfam" id="PF00134">
    <property type="entry name" value="Cyclin_N"/>
    <property type="match status" value="1"/>
</dbReference>
<dbReference type="PANTHER" id="PTHR10177">
    <property type="entry name" value="CYCLINS"/>
    <property type="match status" value="1"/>
</dbReference>
<organism evidence="4 5">
    <name type="scientific">Nitzschia inconspicua</name>
    <dbReference type="NCBI Taxonomy" id="303405"/>
    <lineage>
        <taxon>Eukaryota</taxon>
        <taxon>Sar</taxon>
        <taxon>Stramenopiles</taxon>
        <taxon>Ochrophyta</taxon>
        <taxon>Bacillariophyta</taxon>
        <taxon>Bacillariophyceae</taxon>
        <taxon>Bacillariophycidae</taxon>
        <taxon>Bacillariales</taxon>
        <taxon>Bacillariaceae</taxon>
        <taxon>Nitzschia</taxon>
    </lineage>
</organism>
<feature type="compositionally biased region" description="Basic and acidic residues" evidence="2">
    <location>
        <begin position="299"/>
        <end position="317"/>
    </location>
</feature>
<keyword evidence="5" id="KW-1185">Reference proteome</keyword>
<protein>
    <submittedName>
        <fullName evidence="4">Cyclin-like protein</fullName>
    </submittedName>
</protein>
<dbReference type="InterPro" id="IPR013763">
    <property type="entry name" value="Cyclin-like_dom"/>
</dbReference>
<dbReference type="InterPro" id="IPR039361">
    <property type="entry name" value="Cyclin"/>
</dbReference>
<dbReference type="InterPro" id="IPR006671">
    <property type="entry name" value="Cyclin_N"/>
</dbReference>
<feature type="compositionally biased region" description="Low complexity" evidence="2">
    <location>
        <begin position="322"/>
        <end position="339"/>
    </location>
</feature>
<comment type="similarity">
    <text evidence="1">Belongs to the cyclin family.</text>
</comment>
<feature type="domain" description="Cyclin-like" evidence="3">
    <location>
        <begin position="93"/>
        <end position="178"/>
    </location>
</feature>
<sequence length="345" mass="38796">MIPSTAPILGLRMQSDRTGPPLEFTEGCDHVERVHVMISQDTTYGCGDYLSRVSVPSSGKESSACSAMEEDDGISVDPSLDSIDAVCRERMATWKLRVVDHFHVPRETVAVSFSYLDRFVDRCQCDRSAFKLAAMTTLYMAAKIFGSSHKITIRSLADLSRGEFEMSHISEMETIILQTLEWRLNPPTAQCFINSFYNYLPVQQGPVSIAIYQRAIFFVELALYDYSFVTKKRALVALAALINAMEGLNESTFPQQQQESFVDIICTTFGLKFSHEEIESVRNRLWYVYSMSAQYKEDDAVSPDTVKRDPQRKHNDEDAMQVEPSSPSSSPVSVAGPVSSHHHRS</sequence>
<proteinExistence type="inferred from homology"/>
<gene>
    <name evidence="4" type="ORF">IV203_026150</name>
</gene>
<name>A0A9K3LJE3_9STRA</name>
<dbReference type="Proteomes" id="UP000693970">
    <property type="component" value="Unassembled WGS sequence"/>
</dbReference>
<feature type="region of interest" description="Disordered" evidence="2">
    <location>
        <begin position="299"/>
        <end position="345"/>
    </location>
</feature>
<comment type="caution">
    <text evidence="4">The sequence shown here is derived from an EMBL/GenBank/DDBJ whole genome shotgun (WGS) entry which is preliminary data.</text>
</comment>
<evidence type="ECO:0000256" key="1">
    <source>
        <dbReference type="RuleBase" id="RU000383"/>
    </source>
</evidence>
<reference evidence="4" key="2">
    <citation type="submission" date="2021-04" db="EMBL/GenBank/DDBJ databases">
        <authorList>
            <person name="Podell S."/>
        </authorList>
    </citation>
    <scope>NUCLEOTIDE SEQUENCE</scope>
    <source>
        <strain evidence="4">Hildebrandi</strain>
    </source>
</reference>
<dbReference type="EMBL" id="JAGRRH010000010">
    <property type="protein sequence ID" value="KAG7362790.1"/>
    <property type="molecule type" value="Genomic_DNA"/>
</dbReference>
<keyword evidence="1" id="KW-0195">Cyclin</keyword>
<evidence type="ECO:0000256" key="2">
    <source>
        <dbReference type="SAM" id="MobiDB-lite"/>
    </source>
</evidence>
<dbReference type="AlphaFoldDB" id="A0A9K3LJE3"/>
<evidence type="ECO:0000313" key="4">
    <source>
        <dbReference type="EMBL" id="KAG7362790.1"/>
    </source>
</evidence>
<evidence type="ECO:0000313" key="5">
    <source>
        <dbReference type="Proteomes" id="UP000693970"/>
    </source>
</evidence>
<dbReference type="OrthoDB" id="39037at2759"/>
<accession>A0A9K3LJE3</accession>
<dbReference type="FunFam" id="1.10.472.10:FF:000093">
    <property type="entry name" value="Predicted protein"/>
    <property type="match status" value="1"/>
</dbReference>
<reference evidence="4" key="1">
    <citation type="journal article" date="2021" name="Sci. Rep.">
        <title>Diploid genomic architecture of Nitzschia inconspicua, an elite biomass production diatom.</title>
        <authorList>
            <person name="Oliver A."/>
            <person name="Podell S."/>
            <person name="Pinowska A."/>
            <person name="Traller J.C."/>
            <person name="Smith S.R."/>
            <person name="McClure R."/>
            <person name="Beliaev A."/>
            <person name="Bohutskyi P."/>
            <person name="Hill E.A."/>
            <person name="Rabines A."/>
            <person name="Zheng H."/>
            <person name="Allen L.Z."/>
            <person name="Kuo A."/>
            <person name="Grigoriev I.V."/>
            <person name="Allen A.E."/>
            <person name="Hazlebeck D."/>
            <person name="Allen E.E."/>
        </authorList>
    </citation>
    <scope>NUCLEOTIDE SEQUENCE</scope>
    <source>
        <strain evidence="4">Hildebrandi</strain>
    </source>
</reference>
<dbReference type="SMART" id="SM00385">
    <property type="entry name" value="CYCLIN"/>
    <property type="match status" value="1"/>
</dbReference>